<dbReference type="PROSITE" id="PS50994">
    <property type="entry name" value="INTEGRASE"/>
    <property type="match status" value="1"/>
</dbReference>
<dbReference type="PANTHER" id="PTHR46889">
    <property type="entry name" value="TRANSPOSASE INSF FOR INSERTION SEQUENCE IS3B-RELATED"/>
    <property type="match status" value="1"/>
</dbReference>
<dbReference type="GO" id="GO:0015074">
    <property type="term" value="P:DNA integration"/>
    <property type="evidence" value="ECO:0007669"/>
    <property type="project" value="InterPro"/>
</dbReference>
<dbReference type="SUPFAM" id="SSF46689">
    <property type="entry name" value="Homeodomain-like"/>
    <property type="match status" value="1"/>
</dbReference>
<evidence type="ECO:0000256" key="1">
    <source>
        <dbReference type="ARBA" id="ARBA00002286"/>
    </source>
</evidence>
<comment type="caution">
    <text evidence="3">The sequence shown here is derived from an EMBL/GenBank/DDBJ whole genome shotgun (WGS) entry which is preliminary data.</text>
</comment>
<dbReference type="Pfam" id="PF13333">
    <property type="entry name" value="rve_2"/>
    <property type="match status" value="1"/>
</dbReference>
<dbReference type="Gene3D" id="3.30.420.10">
    <property type="entry name" value="Ribonuclease H-like superfamily/Ribonuclease H"/>
    <property type="match status" value="1"/>
</dbReference>
<dbReference type="PANTHER" id="PTHR46889:SF4">
    <property type="entry name" value="TRANSPOSASE INSO FOR INSERTION SEQUENCE ELEMENT IS911B-RELATED"/>
    <property type="match status" value="1"/>
</dbReference>
<evidence type="ECO:0000313" key="3">
    <source>
        <dbReference type="EMBL" id="MCG4566120.1"/>
    </source>
</evidence>
<name>A0A9Q4AEL0_9FIRM</name>
<sequence>MAKRYEEEFKKQIVALYNNGKSLADLNREYGIAKSTIKVWVERYNDSGSFNVNDNRSEEEKELIRLRKKVKQLEMENDIFKAGSVNTRQKIDLIISNRYKYSINAMCKFLKVHRSLVYYHLKKRKEDKNNSKAETKLENAVIRIFRESRNNYGTRKIKRQLQREGIIASRRKIGQIMKKYSLVSNYTVAQYKIRKSKCNEDEIENIVNREFNNRKKLEVVVSDLTYVRVNKRWCYICTLLDLHNKEIIGYSVGENKDAQLVYQAFLTCRYPLSEIEIFHTDRGNEFKNKLIDEVVTTFEIKRSLSAKGCPYDNSPAETFNHILKTECIKGKKFGSLKELEIELMDYINWYNNHRLHGSLGYLTPMEYKEKQLSLNGSKDKISCEFASV</sequence>
<gene>
    <name evidence="3" type="ORF">L0P62_11845</name>
</gene>
<evidence type="ECO:0000259" key="2">
    <source>
        <dbReference type="PROSITE" id="PS50994"/>
    </source>
</evidence>
<dbReference type="InterPro" id="IPR009057">
    <property type="entry name" value="Homeodomain-like_sf"/>
</dbReference>
<dbReference type="EMBL" id="JAKNID010000118">
    <property type="protein sequence ID" value="MCG4566120.1"/>
    <property type="molecule type" value="Genomic_DNA"/>
</dbReference>
<dbReference type="GO" id="GO:0003677">
    <property type="term" value="F:DNA binding"/>
    <property type="evidence" value="ECO:0007669"/>
    <property type="project" value="InterPro"/>
</dbReference>
<keyword evidence="4" id="KW-1185">Reference proteome</keyword>
<accession>A0A9Q4AEL0</accession>
<dbReference type="InterPro" id="IPR036397">
    <property type="entry name" value="RNaseH_sf"/>
</dbReference>
<dbReference type="GO" id="GO:0006313">
    <property type="term" value="P:DNA transposition"/>
    <property type="evidence" value="ECO:0007669"/>
    <property type="project" value="InterPro"/>
</dbReference>
<dbReference type="InterPro" id="IPR002514">
    <property type="entry name" value="Transposase_8"/>
</dbReference>
<dbReference type="InterPro" id="IPR001584">
    <property type="entry name" value="Integrase_cat-core"/>
</dbReference>
<dbReference type="InterPro" id="IPR048020">
    <property type="entry name" value="Transpos_IS3"/>
</dbReference>
<dbReference type="Pfam" id="PF13276">
    <property type="entry name" value="HTH_21"/>
    <property type="match status" value="1"/>
</dbReference>
<reference evidence="3" key="1">
    <citation type="submission" date="2022-01" db="EMBL/GenBank/DDBJ databases">
        <title>Collection of gut derived symbiotic bacterial strains cultured from healthy donors.</title>
        <authorList>
            <person name="Lin H."/>
            <person name="Kohout C."/>
            <person name="Waligurski E."/>
            <person name="Pamer E.G."/>
        </authorList>
    </citation>
    <scope>NUCLEOTIDE SEQUENCE</scope>
    <source>
        <strain evidence="3">MSK.14.39</strain>
    </source>
</reference>
<dbReference type="SUPFAM" id="SSF53098">
    <property type="entry name" value="Ribonuclease H-like"/>
    <property type="match status" value="1"/>
</dbReference>
<proteinExistence type="predicted"/>
<dbReference type="Proteomes" id="UP001108123">
    <property type="component" value="Unassembled WGS sequence"/>
</dbReference>
<dbReference type="Gene3D" id="1.10.10.60">
    <property type="entry name" value="Homeodomain-like"/>
    <property type="match status" value="1"/>
</dbReference>
<organism evidence="3 4">
    <name type="scientific">Anaerosalibacter bizertensis</name>
    <dbReference type="NCBI Taxonomy" id="932217"/>
    <lineage>
        <taxon>Bacteria</taxon>
        <taxon>Bacillati</taxon>
        <taxon>Bacillota</taxon>
        <taxon>Tissierellia</taxon>
        <taxon>Tissierellales</taxon>
        <taxon>Sporanaerobacteraceae</taxon>
        <taxon>Anaerosalibacter</taxon>
    </lineage>
</organism>
<comment type="function">
    <text evidence="1">Involved in the transposition of the insertion sequence.</text>
</comment>
<dbReference type="InterPro" id="IPR025948">
    <property type="entry name" value="HTH-like_dom"/>
</dbReference>
<protein>
    <submittedName>
        <fullName evidence="3">IS3 family transposase</fullName>
    </submittedName>
</protein>
<dbReference type="AlphaFoldDB" id="A0A9Q4AEL0"/>
<evidence type="ECO:0000313" key="4">
    <source>
        <dbReference type="Proteomes" id="UP001108123"/>
    </source>
</evidence>
<dbReference type="InterPro" id="IPR012337">
    <property type="entry name" value="RNaseH-like_sf"/>
</dbReference>
<feature type="domain" description="Integrase catalytic" evidence="2">
    <location>
        <begin position="211"/>
        <end position="372"/>
    </location>
</feature>
<dbReference type="GO" id="GO:0004803">
    <property type="term" value="F:transposase activity"/>
    <property type="evidence" value="ECO:0007669"/>
    <property type="project" value="InterPro"/>
</dbReference>
<dbReference type="Pfam" id="PF01527">
    <property type="entry name" value="HTH_Tnp_1"/>
    <property type="match status" value="1"/>
</dbReference>
<dbReference type="Pfam" id="PF00665">
    <property type="entry name" value="rve"/>
    <property type="match status" value="1"/>
</dbReference>
<dbReference type="NCBIfam" id="NF033516">
    <property type="entry name" value="transpos_IS3"/>
    <property type="match status" value="1"/>
</dbReference>
<dbReference type="InterPro" id="IPR050900">
    <property type="entry name" value="Transposase_IS3/IS150/IS904"/>
</dbReference>